<keyword evidence="6" id="KW-1185">Reference proteome</keyword>
<dbReference type="OrthoDB" id="5962728at2759"/>
<dbReference type="AlphaFoldDB" id="A0A8J4X6W9"/>
<dbReference type="PANTHER" id="PTHR33662:SF3">
    <property type="entry name" value="FIBROUS SHEATH CABYR-BINDING PROTEIN-LIKE-RELATED"/>
    <property type="match status" value="1"/>
</dbReference>
<dbReference type="Pfam" id="PF16218">
    <property type="entry name" value="Peptidase_C101"/>
    <property type="match status" value="1"/>
</dbReference>
<comment type="subcellular location">
    <subcellularLocation>
        <location evidence="1">Cytoplasm</location>
    </subcellularLocation>
</comment>
<dbReference type="EMBL" id="QNUK01000063">
    <property type="protein sequence ID" value="KAF5904094.1"/>
    <property type="molecule type" value="Genomic_DNA"/>
</dbReference>
<evidence type="ECO:0000256" key="1">
    <source>
        <dbReference type="ARBA" id="ARBA00004496"/>
    </source>
</evidence>
<sequence>MRASQSAVKNGASRRTNRTKPSRGAVDQTSESCKKSKHVGQSLKKPSEKDACPSRHGKSREMTTCSRQAAPEKEAKTFNQDSRLCKQRPEEMSAAEDDNGEDLYRAAEEIELERQEKQLSNAASVFNSEDQTSVSAPEDLLSYSHREWKGNTAKSHLIRKGYEAVAQKFEALRIVRGDNYCALRAALFQLFNKSNKLSNWLQDAEIVELQCVQDLVEDWRFPFPRRDDGGAVKQLEYCLKLLKARWQEAVECQSPEERESFCQELFVGGREEYELLEALKFLMLKTVIQLHSDMKKGSSVPEFCWLLFARDTSKCPRSFLTNHLRHVGFSGGLEQ</sequence>
<dbReference type="GO" id="GO:0005737">
    <property type="term" value="C:cytoplasm"/>
    <property type="evidence" value="ECO:0007669"/>
    <property type="project" value="UniProtKB-SubCell"/>
</dbReference>
<dbReference type="GO" id="GO:1990108">
    <property type="term" value="P:protein linear deubiquitination"/>
    <property type="evidence" value="ECO:0007669"/>
    <property type="project" value="TreeGrafter"/>
</dbReference>
<organism evidence="5 6">
    <name type="scientific">Clarias magur</name>
    <name type="common">Asian catfish</name>
    <name type="synonym">Macropteronotus magur</name>
    <dbReference type="NCBI Taxonomy" id="1594786"/>
    <lineage>
        <taxon>Eukaryota</taxon>
        <taxon>Metazoa</taxon>
        <taxon>Chordata</taxon>
        <taxon>Craniata</taxon>
        <taxon>Vertebrata</taxon>
        <taxon>Euteleostomi</taxon>
        <taxon>Actinopterygii</taxon>
        <taxon>Neopterygii</taxon>
        <taxon>Teleostei</taxon>
        <taxon>Ostariophysi</taxon>
        <taxon>Siluriformes</taxon>
        <taxon>Clariidae</taxon>
        <taxon>Clarias</taxon>
    </lineage>
</organism>
<dbReference type="InterPro" id="IPR023235">
    <property type="entry name" value="FAM105"/>
</dbReference>
<proteinExistence type="inferred from homology"/>
<feature type="region of interest" description="Disordered" evidence="4">
    <location>
        <begin position="1"/>
        <end position="100"/>
    </location>
</feature>
<dbReference type="GO" id="GO:0004843">
    <property type="term" value="F:cysteine-type deubiquitinase activity"/>
    <property type="evidence" value="ECO:0007669"/>
    <property type="project" value="TreeGrafter"/>
</dbReference>
<evidence type="ECO:0000313" key="5">
    <source>
        <dbReference type="EMBL" id="KAF5904094.1"/>
    </source>
</evidence>
<feature type="non-terminal residue" evidence="5">
    <location>
        <position position="335"/>
    </location>
</feature>
<evidence type="ECO:0000256" key="3">
    <source>
        <dbReference type="ARBA" id="ARBA00022490"/>
    </source>
</evidence>
<dbReference type="Proteomes" id="UP000727407">
    <property type="component" value="Unassembled WGS sequence"/>
</dbReference>
<evidence type="ECO:0000313" key="6">
    <source>
        <dbReference type="Proteomes" id="UP000727407"/>
    </source>
</evidence>
<keyword evidence="3" id="KW-0963">Cytoplasm</keyword>
<accession>A0A8J4X6W9</accession>
<protein>
    <submittedName>
        <fullName evidence="5">Ubiquitin thioesterase otulin isoform X2</fullName>
    </submittedName>
</protein>
<dbReference type="PANTHER" id="PTHR33662">
    <property type="entry name" value="OTU DEUBIQUITINASE WITH LINEAR LINKAGE-SPECIFICITY A-RELATED"/>
    <property type="match status" value="1"/>
</dbReference>
<name>A0A8J4X6W9_CLAMG</name>
<evidence type="ECO:0000256" key="2">
    <source>
        <dbReference type="ARBA" id="ARBA00010267"/>
    </source>
</evidence>
<comment type="caution">
    <text evidence="5">The sequence shown here is derived from an EMBL/GenBank/DDBJ whole genome shotgun (WGS) entry which is preliminary data.</text>
</comment>
<dbReference type="PRINTS" id="PR02055">
    <property type="entry name" value="PROTEINF105"/>
</dbReference>
<comment type="similarity">
    <text evidence="2">Belongs to the peptidase C65 family. Otulin subfamily.</text>
</comment>
<reference evidence="5" key="1">
    <citation type="submission" date="2020-07" db="EMBL/GenBank/DDBJ databases">
        <title>Clarias magur genome sequencing, assembly and annotation.</title>
        <authorList>
            <person name="Kushwaha B."/>
            <person name="Kumar R."/>
            <person name="Das P."/>
            <person name="Joshi C.G."/>
            <person name="Kumar D."/>
            <person name="Nagpure N.S."/>
            <person name="Pandey M."/>
            <person name="Agarwal S."/>
            <person name="Srivastava S."/>
            <person name="Singh M."/>
            <person name="Sahoo L."/>
            <person name="Jayasankar P."/>
            <person name="Meher P.K."/>
            <person name="Koringa P.G."/>
            <person name="Iquebal M.A."/>
            <person name="Das S.P."/>
            <person name="Bit A."/>
            <person name="Patnaik S."/>
            <person name="Patel N."/>
            <person name="Shah T.M."/>
            <person name="Hinsu A."/>
            <person name="Jena J.K."/>
        </authorList>
    </citation>
    <scope>NUCLEOTIDE SEQUENCE</scope>
    <source>
        <strain evidence="5">CIFAMagur01</strain>
        <tissue evidence="5">Testis</tissue>
    </source>
</reference>
<evidence type="ECO:0000256" key="4">
    <source>
        <dbReference type="SAM" id="MobiDB-lite"/>
    </source>
</evidence>
<gene>
    <name evidence="5" type="ORF">DAT39_006189</name>
</gene>